<dbReference type="Proteomes" id="UP000179920">
    <property type="component" value="Chromosome XXI"/>
</dbReference>
<dbReference type="EMBL" id="LT558137">
    <property type="protein sequence ID" value="SAM86135.1"/>
    <property type="molecule type" value="Genomic_DNA"/>
</dbReference>
<feature type="region of interest" description="Disordered" evidence="1">
    <location>
        <begin position="1"/>
        <end position="59"/>
    </location>
</feature>
<dbReference type="OrthoDB" id="2556086at2759"/>
<feature type="region of interest" description="Disordered" evidence="1">
    <location>
        <begin position="89"/>
        <end position="139"/>
    </location>
</feature>
<proteinExistence type="predicted"/>
<sequence>MPDLTRYRSSHLASSSRTAGPIAASHNVGVNQSRSSRSAFAASPTGPLSALSSTTSATGKSTFRPALTVTVTTRHINTIQDAIRCVKPLPSVPTDVDADDNGSELLHHHRPSHNNDSDDHIESDISSASASSAASSSMDPDWVETSLRNQVAKLHIQYNDIDLVQTEAPSVFGLRRRIIAAALDHLSQPQLDSAQGSSRAAKQFEQRGLNEWLAVQSSSSSSGQWKGKILRKKISFGNKKAKASFANQPLVHDPMPGSAAASLSESTVRSRSSSVTGSSTSSHDKMLKRDRELAEREANFDLVLLSRFESAELKMLVYTEHRQGNWLFKGPADGCAKVLDEPPLVFSPWDCQIDSRAIVERKKLRSFVELSDTTCAVRCTVCSSPHHQRLGHNPGSVGCKHCNGTGAVKATYVVCITLRQSTFLPLSMPVRHRAGKHQDAFRSYLPKTNQAVSHIDILRMRSLEAVRSCALRVGRAHHKDHDARLLMAKATLARRSCNSVAVINRINGIYRVFDITDGGCVRGHAGAGLTDEDSRITETPEIASGLSKLPVTARVHAEGTYRFVDLELVDMASSKSLSFAVEDHAGSVFGEGSGTEDSYSPSVFSFWQRVGGQDGSKDSQTLKGSKDQANRGRAIAEQLDEEQVMNSRHISAASTWSNAVSLHSNQSSKASAGSSDKPSDLSLLPPRKPWEKGRTPNSPNTLNSPALTVSGISTSNSSLLTCESAASGGARDSVKSGSSRSPGSLPAKSPLRQLKRLPAC</sequence>
<feature type="compositionally biased region" description="Low complexity" evidence="1">
    <location>
        <begin position="124"/>
        <end position="137"/>
    </location>
</feature>
<feature type="compositionally biased region" description="Basic and acidic residues" evidence="1">
    <location>
        <begin position="113"/>
        <end position="123"/>
    </location>
</feature>
<evidence type="ECO:0000313" key="2">
    <source>
        <dbReference type="EMBL" id="SAM86135.1"/>
    </source>
</evidence>
<evidence type="ECO:0000256" key="1">
    <source>
        <dbReference type="SAM" id="MobiDB-lite"/>
    </source>
</evidence>
<dbReference type="EMBL" id="ULHB01000083">
    <property type="protein sequence ID" value="SYW80765.1"/>
    <property type="molecule type" value="Genomic_DNA"/>
</dbReference>
<feature type="region of interest" description="Disordered" evidence="1">
    <location>
        <begin position="664"/>
        <end position="760"/>
    </location>
</feature>
<dbReference type="Proteomes" id="UP000658997">
    <property type="component" value="Unassembled WGS sequence"/>
</dbReference>
<keyword evidence="5" id="KW-1185">Reference proteome</keyword>
<feature type="compositionally biased region" description="Low complexity" evidence="1">
    <location>
        <begin position="33"/>
        <end position="59"/>
    </location>
</feature>
<feature type="compositionally biased region" description="Low complexity" evidence="1">
    <location>
        <begin position="262"/>
        <end position="281"/>
    </location>
</feature>
<feature type="compositionally biased region" description="Low complexity" evidence="1">
    <location>
        <begin position="667"/>
        <end position="685"/>
    </location>
</feature>
<feature type="region of interest" description="Disordered" evidence="1">
    <location>
        <begin position="610"/>
        <end position="630"/>
    </location>
</feature>
<reference evidence="2" key="2">
    <citation type="submission" date="2016-04" db="EMBL/GenBank/DDBJ databases">
        <authorList>
            <person name="Evans L.H."/>
            <person name="Alamgir A."/>
            <person name="Owens N."/>
            <person name="Weber N.D."/>
            <person name="Virtaneva K."/>
            <person name="Barbian K."/>
            <person name="Babar A."/>
            <person name="Rosenke K."/>
        </authorList>
    </citation>
    <scope>NUCLEOTIDE SEQUENCE</scope>
    <source>
        <strain evidence="2">UB2112</strain>
    </source>
</reference>
<feature type="compositionally biased region" description="Low complexity" evidence="1">
    <location>
        <begin position="735"/>
        <end position="744"/>
    </location>
</feature>
<feature type="compositionally biased region" description="Polar residues" evidence="1">
    <location>
        <begin position="695"/>
        <end position="721"/>
    </location>
</feature>
<gene>
    <name evidence="3" type="ORF">UBRO2_03979</name>
    <name evidence="2" type="ORF">UBRO_08530</name>
</gene>
<organism evidence="2 4">
    <name type="scientific">Ustilago bromivora</name>
    <dbReference type="NCBI Taxonomy" id="307758"/>
    <lineage>
        <taxon>Eukaryota</taxon>
        <taxon>Fungi</taxon>
        <taxon>Dikarya</taxon>
        <taxon>Basidiomycota</taxon>
        <taxon>Ustilaginomycotina</taxon>
        <taxon>Ustilaginomycetes</taxon>
        <taxon>Ustilaginales</taxon>
        <taxon>Ustilaginaceae</taxon>
        <taxon>Ustilago</taxon>
    </lineage>
</organism>
<name>A0A1K0GYM7_9BASI</name>
<reference evidence="4" key="1">
    <citation type="submission" date="2016-04" db="EMBL/GenBank/DDBJ databases">
        <authorList>
            <person name="Guldener U."/>
            <person name="Guldener U."/>
        </authorList>
    </citation>
    <scope>NUCLEOTIDE SEQUENCE [LARGE SCALE GENOMIC DNA]</scope>
    <source>
        <strain evidence="4">UB2112</strain>
    </source>
</reference>
<protein>
    <submittedName>
        <fullName evidence="2">Uncharacterized protein</fullName>
    </submittedName>
</protein>
<evidence type="ECO:0000313" key="5">
    <source>
        <dbReference type="Proteomes" id="UP000658997"/>
    </source>
</evidence>
<evidence type="ECO:0000313" key="4">
    <source>
        <dbReference type="Proteomes" id="UP000179920"/>
    </source>
</evidence>
<dbReference type="AlphaFoldDB" id="A0A1K0GYM7"/>
<feature type="region of interest" description="Disordered" evidence="1">
    <location>
        <begin position="247"/>
        <end position="289"/>
    </location>
</feature>
<reference evidence="3" key="3">
    <citation type="submission" date="2018-08" db="EMBL/GenBank/DDBJ databases">
        <authorList>
            <person name="Guldener U."/>
        </authorList>
    </citation>
    <scope>NUCLEOTIDE SEQUENCE</scope>
    <source>
        <strain evidence="3">UB2</strain>
    </source>
</reference>
<accession>A0A1K0GYM7</accession>
<evidence type="ECO:0000313" key="3">
    <source>
        <dbReference type="EMBL" id="SYW80765.1"/>
    </source>
</evidence>